<feature type="compositionally biased region" description="Polar residues" evidence="1">
    <location>
        <begin position="7"/>
        <end position="20"/>
    </location>
</feature>
<gene>
    <name evidence="2" type="ORF">FMOSSE_LOCUS5745</name>
</gene>
<feature type="region of interest" description="Disordered" evidence="1">
    <location>
        <begin position="1"/>
        <end position="56"/>
    </location>
</feature>
<accession>A0A9N9AMB8</accession>
<feature type="compositionally biased region" description="Low complexity" evidence="1">
    <location>
        <begin position="141"/>
        <end position="156"/>
    </location>
</feature>
<feature type="compositionally biased region" description="Polar residues" evidence="1">
    <location>
        <begin position="116"/>
        <end position="140"/>
    </location>
</feature>
<dbReference type="Proteomes" id="UP000789375">
    <property type="component" value="Unassembled WGS sequence"/>
</dbReference>
<sequence>MVYTPKLVSQNNSSLFEQDVNSSPSNQSSESRFNSSTQWLRRRFEQSQETSSASEFGDQYSPLLLRGKSGKNLNLGAKSTGFQPFSPVQEQSSPTSTSPASPTFPQLQGLIREQSRTSYQSQFQSRPTIFQSSQFQSRPTPFQSSQIQPSQFQPRQTSSFQSNQFQLRPRIDTTGSTLSSIQGIAQQDNTSRLTSFASTPQPLLQSQPSTYITQSNVAPINTPTYTGPVRTSDSTFDVGILGNRFEGQPIYSSRQNIIEREISNMNVRIADSPLVQSTPAPKPRQQQTSPPHKLENLPYLARLLIIEQELPKNDFEVEKSNSVKTLICNICLVIVITILTSTKYFRQFEIYTVTNFIGKKKKQINQIKEQLMKELEQNSSYDPSCYTISPPRPSKSITTPTSSSTVVSSIPTQFTILPSSMSLPFTGISTTSTIFPSASASSSNSFINAWGSSGRTPFPQQIPPTTKYRQAPYVTPSKIDEKLITVGNVLARSSPTPHPTDRET</sequence>
<proteinExistence type="predicted"/>
<evidence type="ECO:0000313" key="3">
    <source>
        <dbReference type="Proteomes" id="UP000789375"/>
    </source>
</evidence>
<feature type="compositionally biased region" description="Low complexity" evidence="1">
    <location>
        <begin position="21"/>
        <end position="36"/>
    </location>
</feature>
<feature type="region of interest" description="Disordered" evidence="1">
    <location>
        <begin position="75"/>
        <end position="163"/>
    </location>
</feature>
<evidence type="ECO:0000313" key="2">
    <source>
        <dbReference type="EMBL" id="CAG8536027.1"/>
    </source>
</evidence>
<feature type="compositionally biased region" description="Low complexity" evidence="1">
    <location>
        <begin position="86"/>
        <end position="106"/>
    </location>
</feature>
<organism evidence="2 3">
    <name type="scientific">Funneliformis mosseae</name>
    <name type="common">Endomycorrhizal fungus</name>
    <name type="synonym">Glomus mosseae</name>
    <dbReference type="NCBI Taxonomy" id="27381"/>
    <lineage>
        <taxon>Eukaryota</taxon>
        <taxon>Fungi</taxon>
        <taxon>Fungi incertae sedis</taxon>
        <taxon>Mucoromycota</taxon>
        <taxon>Glomeromycotina</taxon>
        <taxon>Glomeromycetes</taxon>
        <taxon>Glomerales</taxon>
        <taxon>Glomeraceae</taxon>
        <taxon>Funneliformis</taxon>
    </lineage>
</organism>
<dbReference type="AlphaFoldDB" id="A0A9N9AMB8"/>
<evidence type="ECO:0000256" key="1">
    <source>
        <dbReference type="SAM" id="MobiDB-lite"/>
    </source>
</evidence>
<comment type="caution">
    <text evidence="2">The sequence shown here is derived from an EMBL/GenBank/DDBJ whole genome shotgun (WGS) entry which is preliminary data.</text>
</comment>
<reference evidence="2" key="1">
    <citation type="submission" date="2021-06" db="EMBL/GenBank/DDBJ databases">
        <authorList>
            <person name="Kallberg Y."/>
            <person name="Tangrot J."/>
            <person name="Rosling A."/>
        </authorList>
    </citation>
    <scope>NUCLEOTIDE SEQUENCE</scope>
    <source>
        <strain evidence="2">87-6 pot B 2015</strain>
    </source>
</reference>
<dbReference type="EMBL" id="CAJVPP010001131">
    <property type="protein sequence ID" value="CAG8536027.1"/>
    <property type="molecule type" value="Genomic_DNA"/>
</dbReference>
<name>A0A9N9AMB8_FUNMO</name>
<protein>
    <submittedName>
        <fullName evidence="2">5804_t:CDS:1</fullName>
    </submittedName>
</protein>
<keyword evidence="3" id="KW-1185">Reference proteome</keyword>